<dbReference type="RefSeq" id="WP_249710102.1">
    <property type="nucleotide sequence ID" value="NZ_JAMFMB010000012.1"/>
</dbReference>
<keyword evidence="2" id="KW-0233">DNA recombination</keyword>
<dbReference type="PANTHER" id="PTHR30349">
    <property type="entry name" value="PHAGE INTEGRASE-RELATED"/>
    <property type="match status" value="1"/>
</dbReference>
<evidence type="ECO:0000313" key="5">
    <source>
        <dbReference type="Proteomes" id="UP001203880"/>
    </source>
</evidence>
<keyword evidence="1" id="KW-0229">DNA integration</keyword>
<dbReference type="Gene3D" id="1.10.443.10">
    <property type="entry name" value="Intergrase catalytic core"/>
    <property type="match status" value="1"/>
</dbReference>
<comment type="caution">
    <text evidence="4">The sequence shown here is derived from an EMBL/GenBank/DDBJ whole genome shotgun (WGS) entry which is preliminary data.</text>
</comment>
<dbReference type="SUPFAM" id="SSF56349">
    <property type="entry name" value="DNA breaking-rejoining enzymes"/>
    <property type="match status" value="1"/>
</dbReference>
<dbReference type="InterPro" id="IPR050090">
    <property type="entry name" value="Tyrosine_recombinase_XerCD"/>
</dbReference>
<name>A0ABT0Q3F4_9RHOB</name>
<dbReference type="Pfam" id="PF00589">
    <property type="entry name" value="Phage_integrase"/>
    <property type="match status" value="1"/>
</dbReference>
<keyword evidence="5" id="KW-1185">Reference proteome</keyword>
<sequence length="392" mass="43764">MTLLWFVAVSMKLKGFILRKATRTIAWSQQGGLAVPRGNLPPEVHRVRAKLADGSVCYYFSLRGRKGTGFWKDPRPFPKNAEFFAAYTAAMAAAAPKVDRNMTEALVETYLRSAEFQALKPRTQADYKKWALRFSTEFKNDPVAMFEEAASRAEVNDWRAQWAHSPKQYDYAGTVVTRILNWARDAGKLAEHHCSFKKVYRSDRSDVVWAPEHVEAVKKIAPEWVVRILVTACETGMRPGDLIRLSRAHIEPTPGGRRIRIKTNKRGKSAFVPVSQAMAQVIDATPDDRLLILTNASGKPLTEHRASEGVRQWRDKAGLTPQSLGYDLRLYDARGTAATRLLRAGLSLSQIAGCMGWSLRTAAAMIERYAQVSPGETDDVLTLLSEAKEGKA</sequence>
<organism evidence="4 5">
    <name type="scientific">Ruegeria spongiae</name>
    <dbReference type="NCBI Taxonomy" id="2942209"/>
    <lineage>
        <taxon>Bacteria</taxon>
        <taxon>Pseudomonadati</taxon>
        <taxon>Pseudomonadota</taxon>
        <taxon>Alphaproteobacteria</taxon>
        <taxon>Rhodobacterales</taxon>
        <taxon>Roseobacteraceae</taxon>
        <taxon>Ruegeria</taxon>
    </lineage>
</organism>
<dbReference type="InterPro" id="IPR013762">
    <property type="entry name" value="Integrase-like_cat_sf"/>
</dbReference>
<dbReference type="PANTHER" id="PTHR30349:SF64">
    <property type="entry name" value="PROPHAGE INTEGRASE INTD-RELATED"/>
    <property type="match status" value="1"/>
</dbReference>
<dbReference type="EMBL" id="JAMFMB010000012">
    <property type="protein sequence ID" value="MCL6284127.1"/>
    <property type="molecule type" value="Genomic_DNA"/>
</dbReference>
<evidence type="ECO:0000256" key="2">
    <source>
        <dbReference type="ARBA" id="ARBA00023172"/>
    </source>
</evidence>
<evidence type="ECO:0000259" key="3">
    <source>
        <dbReference type="PROSITE" id="PS51898"/>
    </source>
</evidence>
<dbReference type="CDD" id="cd00397">
    <property type="entry name" value="DNA_BRE_C"/>
    <property type="match status" value="1"/>
</dbReference>
<evidence type="ECO:0000313" key="4">
    <source>
        <dbReference type="EMBL" id="MCL6284127.1"/>
    </source>
</evidence>
<dbReference type="InterPro" id="IPR002104">
    <property type="entry name" value="Integrase_catalytic"/>
</dbReference>
<dbReference type="Proteomes" id="UP001203880">
    <property type="component" value="Unassembled WGS sequence"/>
</dbReference>
<protein>
    <submittedName>
        <fullName evidence="4">Site-specific integrase</fullName>
    </submittedName>
</protein>
<reference evidence="4" key="1">
    <citation type="submission" date="2022-05" db="EMBL/GenBank/DDBJ databases">
        <authorList>
            <person name="Park J.-S."/>
        </authorList>
    </citation>
    <scope>NUCLEOTIDE SEQUENCE</scope>
    <source>
        <strain evidence="4">2012CJ41-6</strain>
    </source>
</reference>
<feature type="domain" description="Tyr recombinase" evidence="3">
    <location>
        <begin position="204"/>
        <end position="382"/>
    </location>
</feature>
<dbReference type="InterPro" id="IPR011010">
    <property type="entry name" value="DNA_brk_join_enz"/>
</dbReference>
<proteinExistence type="predicted"/>
<accession>A0ABT0Q3F4</accession>
<dbReference type="PROSITE" id="PS51898">
    <property type="entry name" value="TYR_RECOMBINASE"/>
    <property type="match status" value="1"/>
</dbReference>
<gene>
    <name evidence="4" type="ORF">M3P21_11375</name>
</gene>
<evidence type="ECO:0000256" key="1">
    <source>
        <dbReference type="ARBA" id="ARBA00022908"/>
    </source>
</evidence>